<dbReference type="EMBL" id="JAPDFL010000001">
    <property type="protein sequence ID" value="MCW1932864.1"/>
    <property type="molecule type" value="Genomic_DNA"/>
</dbReference>
<dbReference type="Gene3D" id="1.10.10.10">
    <property type="entry name" value="Winged helix-like DNA-binding domain superfamily/Winged helix DNA-binding domain"/>
    <property type="match status" value="1"/>
</dbReference>
<dbReference type="InterPro" id="IPR000835">
    <property type="entry name" value="HTH_MarR-typ"/>
</dbReference>
<comment type="caution">
    <text evidence="5">The sequence shown here is derived from an EMBL/GenBank/DDBJ whole genome shotgun (WGS) entry which is preliminary data.</text>
</comment>
<dbReference type="InterPro" id="IPR036390">
    <property type="entry name" value="WH_DNA-bd_sf"/>
</dbReference>
<accession>A0ABT3GZ81</accession>
<gene>
    <name evidence="5" type="ORF">OKW52_11520</name>
</gene>
<dbReference type="InterPro" id="IPR052362">
    <property type="entry name" value="HTH-GbsR_regulator"/>
</dbReference>
<dbReference type="PANTHER" id="PTHR38465">
    <property type="entry name" value="HTH-TYPE TRANSCRIPTIONAL REGULATOR MJ1563-RELATED"/>
    <property type="match status" value="1"/>
</dbReference>
<feature type="domain" description="HTH marR-type" evidence="4">
    <location>
        <begin position="24"/>
        <end position="81"/>
    </location>
</feature>
<organism evidence="5 6">
    <name type="scientific">Pararhodobacter zhoushanensis</name>
    <dbReference type="NCBI Taxonomy" id="2479545"/>
    <lineage>
        <taxon>Bacteria</taxon>
        <taxon>Pseudomonadati</taxon>
        <taxon>Pseudomonadota</taxon>
        <taxon>Alphaproteobacteria</taxon>
        <taxon>Rhodobacterales</taxon>
        <taxon>Paracoccaceae</taxon>
        <taxon>Pararhodobacter</taxon>
    </lineage>
</organism>
<keyword evidence="2" id="KW-0238">DNA-binding</keyword>
<dbReference type="Pfam" id="PF12802">
    <property type="entry name" value="MarR_2"/>
    <property type="match status" value="1"/>
</dbReference>
<evidence type="ECO:0000313" key="5">
    <source>
        <dbReference type="EMBL" id="MCW1932864.1"/>
    </source>
</evidence>
<keyword evidence="1" id="KW-0805">Transcription regulation</keyword>
<dbReference type="PANTHER" id="PTHR38465:SF1">
    <property type="entry name" value="HTH-TYPE TRANSCRIPTIONAL REGULATOR MJ1563-RELATED"/>
    <property type="match status" value="1"/>
</dbReference>
<dbReference type="Proteomes" id="UP001208938">
    <property type="component" value="Unassembled WGS sequence"/>
</dbReference>
<reference evidence="5 6" key="1">
    <citation type="submission" date="2022-10" db="EMBL/GenBank/DDBJ databases">
        <title>Pararhodobacter sp. nov., isolated from marine algae.</title>
        <authorList>
            <person name="Choi B.J."/>
            <person name="Kim J.M."/>
            <person name="Lee J.K."/>
            <person name="Choi D.G."/>
            <person name="Jeon C.O."/>
        </authorList>
    </citation>
    <scope>NUCLEOTIDE SEQUENCE [LARGE SCALE GENOMIC DNA]</scope>
    <source>
        <strain evidence="5 6">ZQ420</strain>
    </source>
</reference>
<name>A0ABT3GZ81_9RHOB</name>
<dbReference type="RefSeq" id="WP_264505828.1">
    <property type="nucleotide sequence ID" value="NZ_JAPDFL010000001.1"/>
</dbReference>
<evidence type="ECO:0000256" key="1">
    <source>
        <dbReference type="ARBA" id="ARBA00023015"/>
    </source>
</evidence>
<protein>
    <submittedName>
        <fullName evidence="5">MarR family transcriptional regulator</fullName>
    </submittedName>
</protein>
<keyword evidence="3" id="KW-0804">Transcription</keyword>
<evidence type="ECO:0000313" key="6">
    <source>
        <dbReference type="Proteomes" id="UP001208938"/>
    </source>
</evidence>
<proteinExistence type="predicted"/>
<sequence length="152" mass="16508">MTTQILTTRANFIDFMGHALEGNGMPPIAGRILGLLIFDGEPRSFSDLATELGVSRGSISANARALVQRGSIIKVNMPGDRQDYFRLADESFCVLLQTIATRMRSTSRAVQGFASELPDDATPHKRLDGLAVFFTAMADGIENAAKTIDQRC</sequence>
<keyword evidence="6" id="KW-1185">Reference proteome</keyword>
<evidence type="ECO:0000256" key="3">
    <source>
        <dbReference type="ARBA" id="ARBA00023163"/>
    </source>
</evidence>
<dbReference type="SUPFAM" id="SSF46785">
    <property type="entry name" value="Winged helix' DNA-binding domain"/>
    <property type="match status" value="1"/>
</dbReference>
<evidence type="ECO:0000259" key="4">
    <source>
        <dbReference type="Pfam" id="PF12802"/>
    </source>
</evidence>
<dbReference type="InterPro" id="IPR036388">
    <property type="entry name" value="WH-like_DNA-bd_sf"/>
</dbReference>
<evidence type="ECO:0000256" key="2">
    <source>
        <dbReference type="ARBA" id="ARBA00023125"/>
    </source>
</evidence>